<keyword evidence="4" id="KW-1185">Reference proteome</keyword>
<sequence length="385" mass="45567">MATNSLWGTYMWNKYCKKDHPVVAKGSGASHVWKMLIQIREEVEHEIWWKIRAGKCSFWYDNRTQQGALYFIEDGGIERSNLEVRDFIDNNGWHKEKLQSIISEDMTDYIIESIKSKIGYEADCPRWMTNTNGEFTVQSTFRMMRKRREQKEWLSNVWIKGLPLKISFFLWRVWRKRISTDDNLKRMRIHIASRCHCYEEYEHESMEHAFLTSPISQKLWKKFASCAGIELNGVHLQQLINSWWKVKSTTKIQKIFKIVPATPMWELWKQRNAKRHKREKQVGLSATQMGLQEETHESTLMPFVKRKGGIPKTWKSKHLSKLLLETNWNFEPVHIPTKEGEIRHSKEEEDKQVQYLLKLWRMSSGTQPWSNTDGLKGGGGETKNS</sequence>
<proteinExistence type="predicted"/>
<dbReference type="EMBL" id="CP133619">
    <property type="protein sequence ID" value="WMV44063.1"/>
    <property type="molecule type" value="Genomic_DNA"/>
</dbReference>
<name>A0AAF0UDH6_SOLVR</name>
<evidence type="ECO:0000313" key="3">
    <source>
        <dbReference type="EMBL" id="WMV44063.1"/>
    </source>
</evidence>
<dbReference type="Proteomes" id="UP001234989">
    <property type="component" value="Chromosome 8"/>
</dbReference>
<evidence type="ECO:0000259" key="2">
    <source>
        <dbReference type="Pfam" id="PF13966"/>
    </source>
</evidence>
<reference evidence="3" key="1">
    <citation type="submission" date="2023-08" db="EMBL/GenBank/DDBJ databases">
        <title>A de novo genome assembly of Solanum verrucosum Schlechtendal, a Mexican diploid species geographically isolated from the other diploid A-genome species in potato relatives.</title>
        <authorList>
            <person name="Hosaka K."/>
        </authorList>
    </citation>
    <scope>NUCLEOTIDE SEQUENCE</scope>
    <source>
        <tissue evidence="3">Young leaves</tissue>
    </source>
</reference>
<feature type="compositionally biased region" description="Gly residues" evidence="1">
    <location>
        <begin position="375"/>
        <end position="385"/>
    </location>
</feature>
<evidence type="ECO:0000313" key="4">
    <source>
        <dbReference type="Proteomes" id="UP001234989"/>
    </source>
</evidence>
<dbReference type="PANTHER" id="PTHR33116:SF74">
    <property type="entry name" value="RNASE H FAMILY PROTEIN"/>
    <property type="match status" value="1"/>
</dbReference>
<dbReference type="InterPro" id="IPR026960">
    <property type="entry name" value="RVT-Znf"/>
</dbReference>
<organism evidence="3 4">
    <name type="scientific">Solanum verrucosum</name>
    <dbReference type="NCBI Taxonomy" id="315347"/>
    <lineage>
        <taxon>Eukaryota</taxon>
        <taxon>Viridiplantae</taxon>
        <taxon>Streptophyta</taxon>
        <taxon>Embryophyta</taxon>
        <taxon>Tracheophyta</taxon>
        <taxon>Spermatophyta</taxon>
        <taxon>Magnoliopsida</taxon>
        <taxon>eudicotyledons</taxon>
        <taxon>Gunneridae</taxon>
        <taxon>Pentapetalae</taxon>
        <taxon>asterids</taxon>
        <taxon>lamiids</taxon>
        <taxon>Solanales</taxon>
        <taxon>Solanaceae</taxon>
        <taxon>Solanoideae</taxon>
        <taxon>Solaneae</taxon>
        <taxon>Solanum</taxon>
    </lineage>
</organism>
<dbReference type="AlphaFoldDB" id="A0AAF0UDH6"/>
<dbReference type="PANTHER" id="PTHR33116">
    <property type="entry name" value="REVERSE TRANSCRIPTASE ZINC-BINDING DOMAIN-CONTAINING PROTEIN-RELATED-RELATED"/>
    <property type="match status" value="1"/>
</dbReference>
<evidence type="ECO:0000256" key="1">
    <source>
        <dbReference type="SAM" id="MobiDB-lite"/>
    </source>
</evidence>
<gene>
    <name evidence="3" type="ORF">MTR67_037448</name>
</gene>
<accession>A0AAF0UDH6</accession>
<feature type="compositionally biased region" description="Polar residues" evidence="1">
    <location>
        <begin position="364"/>
        <end position="373"/>
    </location>
</feature>
<feature type="region of interest" description="Disordered" evidence="1">
    <location>
        <begin position="364"/>
        <end position="385"/>
    </location>
</feature>
<feature type="domain" description="Reverse transcriptase zinc-binding" evidence="2">
    <location>
        <begin position="135"/>
        <end position="220"/>
    </location>
</feature>
<dbReference type="Pfam" id="PF13966">
    <property type="entry name" value="zf-RVT"/>
    <property type="match status" value="1"/>
</dbReference>
<protein>
    <recommendedName>
        <fullName evidence="2">Reverse transcriptase zinc-binding domain-containing protein</fullName>
    </recommendedName>
</protein>